<feature type="compositionally biased region" description="Pro residues" evidence="1">
    <location>
        <begin position="48"/>
        <end position="63"/>
    </location>
</feature>
<feature type="compositionally biased region" description="Low complexity" evidence="1">
    <location>
        <begin position="64"/>
        <end position="87"/>
    </location>
</feature>
<protein>
    <submittedName>
        <fullName evidence="3">Uncharacterized protein</fullName>
    </submittedName>
</protein>
<feature type="region of interest" description="Disordered" evidence="1">
    <location>
        <begin position="48"/>
        <end position="156"/>
    </location>
</feature>
<proteinExistence type="predicted"/>
<keyword evidence="2" id="KW-0732">Signal</keyword>
<reference evidence="3" key="1">
    <citation type="journal article" date="2014" name="Int. J. Syst. Evol. Microbiol.">
        <title>Complete genome sequence of Corynebacterium casei LMG S-19264T (=DSM 44701T), isolated from a smear-ripened cheese.</title>
        <authorList>
            <consortium name="US DOE Joint Genome Institute (JGI-PGF)"/>
            <person name="Walter F."/>
            <person name="Albersmeier A."/>
            <person name="Kalinowski J."/>
            <person name="Ruckert C."/>
        </authorList>
    </citation>
    <scope>NUCLEOTIDE SEQUENCE</scope>
    <source>
        <strain evidence="3">CGMCC 1.15367</strain>
    </source>
</reference>
<feature type="compositionally biased region" description="Pro residues" evidence="1">
    <location>
        <begin position="140"/>
        <end position="149"/>
    </location>
</feature>
<accession>A0A916ZY13</accession>
<reference evidence="3" key="2">
    <citation type="submission" date="2020-09" db="EMBL/GenBank/DDBJ databases">
        <authorList>
            <person name="Sun Q."/>
            <person name="Zhou Y."/>
        </authorList>
    </citation>
    <scope>NUCLEOTIDE SEQUENCE</scope>
    <source>
        <strain evidence="3">CGMCC 1.15367</strain>
    </source>
</reference>
<evidence type="ECO:0000313" key="3">
    <source>
        <dbReference type="EMBL" id="GGE18748.1"/>
    </source>
</evidence>
<dbReference type="EMBL" id="BMIQ01000008">
    <property type="protein sequence ID" value="GGE18748.1"/>
    <property type="molecule type" value="Genomic_DNA"/>
</dbReference>
<evidence type="ECO:0000256" key="2">
    <source>
        <dbReference type="SAM" id="SignalP"/>
    </source>
</evidence>
<evidence type="ECO:0000256" key="1">
    <source>
        <dbReference type="SAM" id="MobiDB-lite"/>
    </source>
</evidence>
<comment type="caution">
    <text evidence="3">The sequence shown here is derived from an EMBL/GenBank/DDBJ whole genome shotgun (WGS) entry which is preliminary data.</text>
</comment>
<feature type="chain" id="PRO_5036812427" evidence="2">
    <location>
        <begin position="28"/>
        <end position="301"/>
    </location>
</feature>
<keyword evidence="4" id="KW-1185">Reference proteome</keyword>
<name>A0A916ZY13_9HYPH</name>
<dbReference type="AlphaFoldDB" id="A0A916ZY13"/>
<dbReference type="RefSeq" id="WP_188912057.1">
    <property type="nucleotide sequence ID" value="NZ_BMIQ01000008.1"/>
</dbReference>
<organism evidence="3 4">
    <name type="scientific">Aureimonas endophytica</name>
    <dbReference type="NCBI Taxonomy" id="2027858"/>
    <lineage>
        <taxon>Bacteria</taxon>
        <taxon>Pseudomonadati</taxon>
        <taxon>Pseudomonadota</taxon>
        <taxon>Alphaproteobacteria</taxon>
        <taxon>Hyphomicrobiales</taxon>
        <taxon>Aurantimonadaceae</taxon>
        <taxon>Aureimonas</taxon>
    </lineage>
</organism>
<feature type="compositionally biased region" description="Pro residues" evidence="1">
    <location>
        <begin position="88"/>
        <end position="108"/>
    </location>
</feature>
<evidence type="ECO:0000313" key="4">
    <source>
        <dbReference type="Proteomes" id="UP000644699"/>
    </source>
</evidence>
<gene>
    <name evidence="3" type="ORF">GCM10011390_42410</name>
</gene>
<sequence length="301" mass="30571">MIVPRSLARLSLATALLLAAGGAPSFAFSQIGRQDGTVADQDGVIAAPLPPLEAPKAPPPATQPPASDAAANAPAPAQTDGAAAPIAPSAPAPTAPTPPAAPATPPVAPDATGTPAEPPVAPGAQKEEGTDPAASQAAVPSPPAGPPPDVVYGDAGLPAPVRDLRAKLMEIAKSGEIDKLRPYIEPGEDGTVLSFGGIDGDPIDYLKAASGDGDGVEVLAILLELLESGHIRSEPGTENEIYVWPYFAGLPIDKLTKPQKVQLFELVTAGDYQEMLGFGAYNFYRVGISPDGKLQFFVAGD</sequence>
<dbReference type="Proteomes" id="UP000644699">
    <property type="component" value="Unassembled WGS sequence"/>
</dbReference>
<feature type="signal peptide" evidence="2">
    <location>
        <begin position="1"/>
        <end position="27"/>
    </location>
</feature>